<evidence type="ECO:0000313" key="2">
    <source>
        <dbReference type="EMBL" id="ONK63392.1"/>
    </source>
</evidence>
<dbReference type="AlphaFoldDB" id="A0A5P1EC21"/>
<dbReference type="Pfam" id="PF05634">
    <property type="entry name" value="APO_RNA-bind"/>
    <property type="match status" value="2"/>
</dbReference>
<protein>
    <recommendedName>
        <fullName evidence="1">APO domain-containing protein</fullName>
    </recommendedName>
</protein>
<organism evidence="2 3">
    <name type="scientific">Asparagus officinalis</name>
    <name type="common">Garden asparagus</name>
    <dbReference type="NCBI Taxonomy" id="4686"/>
    <lineage>
        <taxon>Eukaryota</taxon>
        <taxon>Viridiplantae</taxon>
        <taxon>Streptophyta</taxon>
        <taxon>Embryophyta</taxon>
        <taxon>Tracheophyta</taxon>
        <taxon>Spermatophyta</taxon>
        <taxon>Magnoliopsida</taxon>
        <taxon>Liliopsida</taxon>
        <taxon>Asparagales</taxon>
        <taxon>Asparagaceae</taxon>
        <taxon>Asparagoideae</taxon>
        <taxon>Asparagus</taxon>
    </lineage>
</organism>
<sequence length="267" mass="30048">MKGKRFLAGGPTASQVAGFKMKLTQLPVAERTTGYCPEVYIGSSGHQIKSCHGFKRIKKDREHRWIDATVNDILSPVEAFHLQTMFQPMISHDQRFDFDRIPAVLELCFQAGAKVSDGTSYNLTQDTKKLYQIGQETLDAWEKLRDGVQKLLFVYPAKVCEHCSEVHIGPSGNKVRACGVFRYEGWRGAHRWRKAGVDDLVPSKVLWHRRPHDPEVLGDAGRGYYGHSPAVVELCMQAGARVPKKYFCMMKLLGLAPNVVEENGMKV</sequence>
<feature type="domain" description="APO" evidence="1">
    <location>
        <begin position="159"/>
        <end position="244"/>
    </location>
</feature>
<dbReference type="Proteomes" id="UP000243459">
    <property type="component" value="Chromosome 7"/>
</dbReference>
<evidence type="ECO:0000313" key="3">
    <source>
        <dbReference type="Proteomes" id="UP000243459"/>
    </source>
</evidence>
<keyword evidence="3" id="KW-1185">Reference proteome</keyword>
<feature type="domain" description="APO" evidence="1">
    <location>
        <begin position="32"/>
        <end position="117"/>
    </location>
</feature>
<dbReference type="EMBL" id="CM007387">
    <property type="protein sequence ID" value="ONK63392.1"/>
    <property type="molecule type" value="Genomic_DNA"/>
</dbReference>
<dbReference type="GO" id="GO:0003723">
    <property type="term" value="F:RNA binding"/>
    <property type="evidence" value="ECO:0007669"/>
    <property type="project" value="InterPro"/>
</dbReference>
<name>A0A5P1EC21_ASPOF</name>
<dbReference type="Gramene" id="ONK63392">
    <property type="protein sequence ID" value="ONK63392"/>
    <property type="gene ID" value="A4U43_C07F14650"/>
</dbReference>
<dbReference type="InterPro" id="IPR023342">
    <property type="entry name" value="APO_dom"/>
</dbReference>
<dbReference type="PROSITE" id="PS51499">
    <property type="entry name" value="APO"/>
    <property type="match status" value="2"/>
</dbReference>
<proteinExistence type="predicted"/>
<dbReference type="OMA" id="HRWIDAT"/>
<evidence type="ECO:0000259" key="1">
    <source>
        <dbReference type="PROSITE" id="PS51499"/>
    </source>
</evidence>
<accession>A0A5P1EC21</accession>
<reference evidence="3" key="1">
    <citation type="journal article" date="2017" name="Nat. Commun.">
        <title>The asparagus genome sheds light on the origin and evolution of a young Y chromosome.</title>
        <authorList>
            <person name="Harkess A."/>
            <person name="Zhou J."/>
            <person name="Xu C."/>
            <person name="Bowers J.E."/>
            <person name="Van der Hulst R."/>
            <person name="Ayyampalayam S."/>
            <person name="Mercati F."/>
            <person name="Riccardi P."/>
            <person name="McKain M.R."/>
            <person name="Kakrana A."/>
            <person name="Tang H."/>
            <person name="Ray J."/>
            <person name="Groenendijk J."/>
            <person name="Arikit S."/>
            <person name="Mathioni S.M."/>
            <person name="Nakano M."/>
            <person name="Shan H."/>
            <person name="Telgmann-Rauber A."/>
            <person name="Kanno A."/>
            <person name="Yue Z."/>
            <person name="Chen H."/>
            <person name="Li W."/>
            <person name="Chen Y."/>
            <person name="Xu X."/>
            <person name="Zhang Y."/>
            <person name="Luo S."/>
            <person name="Chen H."/>
            <person name="Gao J."/>
            <person name="Mao Z."/>
            <person name="Pires J.C."/>
            <person name="Luo M."/>
            <person name="Kudrna D."/>
            <person name="Wing R.A."/>
            <person name="Meyers B.C."/>
            <person name="Yi K."/>
            <person name="Kong H."/>
            <person name="Lavrijsen P."/>
            <person name="Sunseri F."/>
            <person name="Falavigna A."/>
            <person name="Ye Y."/>
            <person name="Leebens-Mack J.H."/>
            <person name="Chen G."/>
        </authorList>
    </citation>
    <scope>NUCLEOTIDE SEQUENCE [LARGE SCALE GENOMIC DNA]</scope>
    <source>
        <strain evidence="3">cv. DH0086</strain>
    </source>
</reference>
<gene>
    <name evidence="2" type="ORF">A4U43_C07F14650</name>
</gene>